<evidence type="ECO:0000313" key="2">
    <source>
        <dbReference type="EMBL" id="CAF0794485.1"/>
    </source>
</evidence>
<dbReference type="AlphaFoldDB" id="A0A813S3W3"/>
<name>A0A813S3W3_9BILA</name>
<organism evidence="2 4">
    <name type="scientific">Adineta steineri</name>
    <dbReference type="NCBI Taxonomy" id="433720"/>
    <lineage>
        <taxon>Eukaryota</taxon>
        <taxon>Metazoa</taxon>
        <taxon>Spiralia</taxon>
        <taxon>Gnathifera</taxon>
        <taxon>Rotifera</taxon>
        <taxon>Eurotatoria</taxon>
        <taxon>Bdelloidea</taxon>
        <taxon>Adinetida</taxon>
        <taxon>Adinetidae</taxon>
        <taxon>Adineta</taxon>
    </lineage>
</organism>
<dbReference type="Proteomes" id="UP000663881">
    <property type="component" value="Unassembled WGS sequence"/>
</dbReference>
<accession>A0A813S3W3</accession>
<dbReference type="EMBL" id="CAJOAY010004149">
    <property type="protein sequence ID" value="CAF4056851.1"/>
    <property type="molecule type" value="Genomic_DNA"/>
</dbReference>
<comment type="caution">
    <text evidence="2">The sequence shown here is derived from an EMBL/GenBank/DDBJ whole genome shotgun (WGS) entry which is preliminary data.</text>
</comment>
<evidence type="ECO:0000313" key="3">
    <source>
        <dbReference type="EMBL" id="CAF4056851.1"/>
    </source>
</evidence>
<evidence type="ECO:0008006" key="5">
    <source>
        <dbReference type="Google" id="ProtNLM"/>
    </source>
</evidence>
<dbReference type="EMBL" id="CAJNON010000020">
    <property type="protein sequence ID" value="CAF0794485.1"/>
    <property type="molecule type" value="Genomic_DNA"/>
</dbReference>
<reference evidence="2" key="1">
    <citation type="submission" date="2021-02" db="EMBL/GenBank/DDBJ databases">
        <authorList>
            <person name="Nowell W R."/>
        </authorList>
    </citation>
    <scope>NUCLEOTIDE SEQUENCE</scope>
</reference>
<dbReference type="OrthoDB" id="10074870at2759"/>
<protein>
    <recommendedName>
        <fullName evidence="5">B box-type domain-containing protein</fullName>
    </recommendedName>
</protein>
<keyword evidence="1" id="KW-0175">Coiled coil</keyword>
<sequence length="355" mass="40995">MSANVNGKRQCVTCNKGSGILICDGCQQLFCSKHTIEHRQKLANQLDEVMQDYDLFQQELDKLKLNNSLLKKIDKWEEESITKIQVAAEVARADLMEILTNSKQRIFKTCHDIALNVQSSREADDFCESDIKEWMKKLDELKTQFTTPPTIKLTENKYSVIPLIMIKTNSSTKTMLRRSRSSLLCIAQERFSQVFGTAIIEDEDLLARHIGCRGEYGFVFGERQYSTGRHMIRFMIEFNRLFFDTYLGCVSSKLKNSTMNYNSSFVAGWFGCNEIYQHGICEANDKETGYDSSEIRTKDILCLTFDCDKHQIELTHESTNKTHILLVNLEKAPFPWQLFVVLSRPDDRIKILDNI</sequence>
<evidence type="ECO:0000256" key="1">
    <source>
        <dbReference type="SAM" id="Coils"/>
    </source>
</evidence>
<proteinExistence type="predicted"/>
<dbReference type="Proteomes" id="UP000663891">
    <property type="component" value="Unassembled WGS sequence"/>
</dbReference>
<evidence type="ECO:0000313" key="4">
    <source>
        <dbReference type="Proteomes" id="UP000663891"/>
    </source>
</evidence>
<gene>
    <name evidence="3" type="ORF">OKA104_LOCUS33139</name>
    <name evidence="2" type="ORF">VCS650_LOCUS3672</name>
</gene>
<feature type="coiled-coil region" evidence="1">
    <location>
        <begin position="39"/>
        <end position="66"/>
    </location>
</feature>